<evidence type="ECO:0000313" key="14">
    <source>
        <dbReference type="Proteomes" id="UP000289703"/>
    </source>
</evidence>
<dbReference type="Gene3D" id="3.40.50.360">
    <property type="match status" value="1"/>
</dbReference>
<evidence type="ECO:0000256" key="7">
    <source>
        <dbReference type="ARBA" id="ARBA00022857"/>
    </source>
</evidence>
<evidence type="ECO:0000256" key="10">
    <source>
        <dbReference type="ARBA" id="ARBA00052219"/>
    </source>
</evidence>
<dbReference type="SUPFAM" id="SSF63380">
    <property type="entry name" value="Riboflavin synthase domain-like"/>
    <property type="match status" value="1"/>
</dbReference>
<accession>A0A4V1MZX7</accession>
<keyword evidence="8" id="KW-0560">Oxidoreductase</keyword>
<organism evidence="13 14">
    <name type="scientific">Ancylomarina salipaludis</name>
    <dbReference type="NCBI Taxonomy" id="2501299"/>
    <lineage>
        <taxon>Bacteria</taxon>
        <taxon>Pseudomonadati</taxon>
        <taxon>Bacteroidota</taxon>
        <taxon>Bacteroidia</taxon>
        <taxon>Marinilabiliales</taxon>
        <taxon>Marinifilaceae</taxon>
        <taxon>Ancylomarina</taxon>
    </lineage>
</organism>
<dbReference type="SUPFAM" id="SSF52343">
    <property type="entry name" value="Ferredoxin reductase-like, C-terminal NADP-linked domain"/>
    <property type="match status" value="1"/>
</dbReference>
<dbReference type="PANTHER" id="PTHR19384:SF128">
    <property type="entry name" value="NADPH OXIDOREDUCTASE A"/>
    <property type="match status" value="1"/>
</dbReference>
<dbReference type="PROSITE" id="PS50902">
    <property type="entry name" value="FLAVODOXIN_LIKE"/>
    <property type="match status" value="1"/>
</dbReference>
<dbReference type="Pfam" id="PF00258">
    <property type="entry name" value="Flavodoxin_1"/>
    <property type="match status" value="1"/>
</dbReference>
<evidence type="ECO:0000256" key="5">
    <source>
        <dbReference type="ARBA" id="ARBA00022643"/>
    </source>
</evidence>
<gene>
    <name evidence="13" type="ORF">EO244_12085</name>
</gene>
<evidence type="ECO:0000256" key="1">
    <source>
        <dbReference type="ARBA" id="ARBA00001917"/>
    </source>
</evidence>
<comment type="cofactor">
    <cofactor evidence="2">
        <name>FAD</name>
        <dbReference type="ChEBI" id="CHEBI:57692"/>
    </cofactor>
</comment>
<dbReference type="EMBL" id="SAXA01000011">
    <property type="protein sequence ID" value="RXQ91484.1"/>
    <property type="molecule type" value="Genomic_DNA"/>
</dbReference>
<dbReference type="GO" id="GO:0050660">
    <property type="term" value="F:flavin adenine dinucleotide binding"/>
    <property type="evidence" value="ECO:0007669"/>
    <property type="project" value="TreeGrafter"/>
</dbReference>
<keyword evidence="7" id="KW-0521">NADP</keyword>
<keyword evidence="14" id="KW-1185">Reference proteome</keyword>
<dbReference type="Gene3D" id="3.40.50.80">
    <property type="entry name" value="Nucleotide-binding domain of ferredoxin-NADP reductase (FNR) module"/>
    <property type="match status" value="1"/>
</dbReference>
<name>A0A4V1MZX7_9BACT</name>
<evidence type="ECO:0000256" key="3">
    <source>
        <dbReference type="ARBA" id="ARBA00012604"/>
    </source>
</evidence>
<evidence type="ECO:0000256" key="6">
    <source>
        <dbReference type="ARBA" id="ARBA00022827"/>
    </source>
</evidence>
<dbReference type="Pfam" id="PF00667">
    <property type="entry name" value="FAD_binding_1"/>
    <property type="match status" value="1"/>
</dbReference>
<dbReference type="InterPro" id="IPR017927">
    <property type="entry name" value="FAD-bd_FR_type"/>
</dbReference>
<dbReference type="GO" id="GO:0010181">
    <property type="term" value="F:FMN binding"/>
    <property type="evidence" value="ECO:0007669"/>
    <property type="project" value="InterPro"/>
</dbReference>
<comment type="cofactor">
    <cofactor evidence="1">
        <name>FMN</name>
        <dbReference type="ChEBI" id="CHEBI:58210"/>
    </cofactor>
</comment>
<dbReference type="PRINTS" id="PR00371">
    <property type="entry name" value="FPNCR"/>
</dbReference>
<dbReference type="InterPro" id="IPR029039">
    <property type="entry name" value="Flavoprotein-like_sf"/>
</dbReference>
<dbReference type="Gene3D" id="2.40.30.10">
    <property type="entry name" value="Translation factors"/>
    <property type="match status" value="1"/>
</dbReference>
<dbReference type="Gene3D" id="1.20.990.10">
    <property type="entry name" value="NADPH-cytochrome p450 Reductase, Chain A, domain 3"/>
    <property type="match status" value="1"/>
</dbReference>
<feature type="domain" description="Flavodoxin-like" evidence="11">
    <location>
        <begin position="25"/>
        <end position="163"/>
    </location>
</feature>
<dbReference type="GO" id="GO:0004783">
    <property type="term" value="F:sulfite reductase (NADPH) activity"/>
    <property type="evidence" value="ECO:0007669"/>
    <property type="project" value="UniProtKB-EC"/>
</dbReference>
<dbReference type="GO" id="GO:0019344">
    <property type="term" value="P:cysteine biosynthetic process"/>
    <property type="evidence" value="ECO:0007669"/>
    <property type="project" value="UniProtKB-KW"/>
</dbReference>
<dbReference type="InterPro" id="IPR001709">
    <property type="entry name" value="Flavoprot_Pyr_Nucl_cyt_Rdtase"/>
</dbReference>
<evidence type="ECO:0000256" key="9">
    <source>
        <dbReference type="ARBA" id="ARBA00023192"/>
    </source>
</evidence>
<evidence type="ECO:0000313" key="13">
    <source>
        <dbReference type="EMBL" id="RXQ91484.1"/>
    </source>
</evidence>
<dbReference type="PROSITE" id="PS51384">
    <property type="entry name" value="FAD_FR"/>
    <property type="match status" value="1"/>
</dbReference>
<dbReference type="Proteomes" id="UP000289703">
    <property type="component" value="Unassembled WGS sequence"/>
</dbReference>
<dbReference type="InterPro" id="IPR017938">
    <property type="entry name" value="Riboflavin_synthase-like_b-brl"/>
</dbReference>
<dbReference type="InterPro" id="IPR001433">
    <property type="entry name" value="OxRdtase_FAD/NAD-bd"/>
</dbReference>
<dbReference type="SUPFAM" id="SSF52218">
    <property type="entry name" value="Flavoproteins"/>
    <property type="match status" value="1"/>
</dbReference>
<dbReference type="InterPro" id="IPR039261">
    <property type="entry name" value="FNR_nucleotide-bd"/>
</dbReference>
<dbReference type="InterPro" id="IPR023173">
    <property type="entry name" value="NADPH_Cyt_P450_Rdtase_alpha"/>
</dbReference>
<comment type="caution">
    <text evidence="13">The sequence shown here is derived from an EMBL/GenBank/DDBJ whole genome shotgun (WGS) entry which is preliminary data.</text>
</comment>
<dbReference type="OrthoDB" id="9789468at2"/>
<comment type="catalytic activity">
    <reaction evidence="10">
        <text>hydrogen sulfide + 3 NADP(+) + 3 H2O = sulfite + 3 NADPH + 4 H(+)</text>
        <dbReference type="Rhea" id="RHEA:13801"/>
        <dbReference type="ChEBI" id="CHEBI:15377"/>
        <dbReference type="ChEBI" id="CHEBI:15378"/>
        <dbReference type="ChEBI" id="CHEBI:17359"/>
        <dbReference type="ChEBI" id="CHEBI:29919"/>
        <dbReference type="ChEBI" id="CHEBI:57783"/>
        <dbReference type="ChEBI" id="CHEBI:58349"/>
        <dbReference type="EC" id="1.8.1.2"/>
    </reaction>
</comment>
<feature type="domain" description="FAD-binding FR-type" evidence="12">
    <location>
        <begin position="185"/>
        <end position="399"/>
    </location>
</feature>
<dbReference type="InterPro" id="IPR001094">
    <property type="entry name" value="Flavdoxin-like"/>
</dbReference>
<dbReference type="InterPro" id="IPR003097">
    <property type="entry name" value="CysJ-like_FAD-binding"/>
</dbReference>
<evidence type="ECO:0000256" key="2">
    <source>
        <dbReference type="ARBA" id="ARBA00001974"/>
    </source>
</evidence>
<keyword evidence="6" id="KW-0274">FAD</keyword>
<dbReference type="PRINTS" id="PR00369">
    <property type="entry name" value="FLAVODOXIN"/>
</dbReference>
<dbReference type="AlphaFoldDB" id="A0A4V1MZX7"/>
<dbReference type="EC" id="1.8.1.2" evidence="3"/>
<sequence length="548" mass="62212">MNQYILKPKSQAFSIQNIKSFASPITILYGGKSGNSAFIAEQIKIQFAKYELEPAVYSMSDYDVSNLVNEKYLFIVVSTRGEGDPPAQAQQFYKFLMGAKVPQLPNLNFSVCALGDSSYQFFCQTGKDIDQQLRILGATRYVELTTCDLAFKTKAERWASDLLNKFQNRVNGDAVALQFGQHALGPTFTLKLKEKYRVSGEKSESEINHLVFQTDHPDFTYQPGDTVSIKPKNPYSLVVRIMIKLGYSHETIVKYKDKKKSIEELLAVKLELTCLTEEVLRAYLEHCGDQKLAALCANQSELHSYLQYADVYDLITDFPCEIEADDFVQILCKAQRRLYSISSSIKETPDEVHLTVKQFNYSAVNRDRIGACSSYLNKGLQLGSGLKVQFIPNEAFRLPADELPVIMIGAGTGIAPYLSFLKERKARGASGTNWLIFGEKQREHDFLYQKELENFKNEGLLTRLDLAFSRDDEKKVYVQDRIKEKGKEIINWLEKGAHIYVCGAVAMGKAVTENLIELFQIEFGMDKEQALAYFDGLQQEARYHEDVY</sequence>
<keyword evidence="9" id="KW-0198">Cysteine biosynthesis</keyword>
<reference evidence="13 14" key="1">
    <citation type="submission" date="2019-01" db="EMBL/GenBank/DDBJ databases">
        <title>Ancylomarina salipaludis sp. nov., isolated from a salt marsh.</title>
        <authorList>
            <person name="Yoon J.-H."/>
        </authorList>
    </citation>
    <scope>NUCLEOTIDE SEQUENCE [LARGE SCALE GENOMIC DNA]</scope>
    <source>
        <strain evidence="13 14">SHSM-M15</strain>
    </source>
</reference>
<evidence type="ECO:0000256" key="8">
    <source>
        <dbReference type="ARBA" id="ARBA00023002"/>
    </source>
</evidence>
<keyword evidence="9" id="KW-0028">Amino-acid biosynthesis</keyword>
<dbReference type="RefSeq" id="WP_129254936.1">
    <property type="nucleotide sequence ID" value="NZ_SAXA01000011.1"/>
</dbReference>
<evidence type="ECO:0000256" key="4">
    <source>
        <dbReference type="ARBA" id="ARBA00022630"/>
    </source>
</evidence>
<keyword evidence="5" id="KW-0288">FMN</keyword>
<proteinExistence type="predicted"/>
<protein>
    <recommendedName>
        <fullName evidence="3">assimilatory sulfite reductase (NADPH)</fullName>
        <ecNumber evidence="3">1.8.1.2</ecNumber>
    </recommendedName>
</protein>
<dbReference type="GO" id="GO:0005829">
    <property type="term" value="C:cytosol"/>
    <property type="evidence" value="ECO:0007669"/>
    <property type="project" value="TreeGrafter"/>
</dbReference>
<dbReference type="FunFam" id="3.40.50.80:FF:000001">
    <property type="entry name" value="NADPH--cytochrome P450 reductase 1"/>
    <property type="match status" value="1"/>
</dbReference>
<evidence type="ECO:0000259" key="11">
    <source>
        <dbReference type="PROSITE" id="PS50902"/>
    </source>
</evidence>
<dbReference type="Pfam" id="PF00175">
    <property type="entry name" value="NAD_binding_1"/>
    <property type="match status" value="1"/>
</dbReference>
<evidence type="ECO:0000259" key="12">
    <source>
        <dbReference type="PROSITE" id="PS51384"/>
    </source>
</evidence>
<keyword evidence="4" id="KW-0285">Flavoprotein</keyword>
<dbReference type="PANTHER" id="PTHR19384">
    <property type="entry name" value="NITRIC OXIDE SYNTHASE-RELATED"/>
    <property type="match status" value="1"/>
</dbReference>
<dbReference type="InterPro" id="IPR008254">
    <property type="entry name" value="Flavodoxin/NO_synth"/>
</dbReference>